<dbReference type="AlphaFoldDB" id="A0A9X9I582"/>
<accession>A0A9X9I582</accession>
<organism evidence="1 2">
    <name type="scientific">Neisseria subflava</name>
    <dbReference type="NCBI Taxonomy" id="28449"/>
    <lineage>
        <taxon>Bacteria</taxon>
        <taxon>Pseudomonadati</taxon>
        <taxon>Pseudomonadota</taxon>
        <taxon>Betaproteobacteria</taxon>
        <taxon>Neisseriales</taxon>
        <taxon>Neisseriaceae</taxon>
        <taxon>Neisseria</taxon>
    </lineage>
</organism>
<name>A0A9X9I582_NEISU</name>
<gene>
    <name evidence="1" type="ORF">KCG53_09510</name>
</gene>
<sequence length="117" mass="13738">MQKQFDLLNNICSIFFSALEKFNFLEYEYKFNPEEAWVGTKLITKLDGNPVQITLSEQNEDKLIDLCQELHDEMQAHTGGDWRKFILTINESGEANTKFIYEIQSVLDELEDEDYFA</sequence>
<protein>
    <recommendedName>
        <fullName evidence="3">DUF600 family protein</fullName>
    </recommendedName>
</protein>
<evidence type="ECO:0000313" key="2">
    <source>
        <dbReference type="Proteomes" id="UP001057336"/>
    </source>
</evidence>
<evidence type="ECO:0008006" key="3">
    <source>
        <dbReference type="Google" id="ProtNLM"/>
    </source>
</evidence>
<reference evidence="1" key="1">
    <citation type="submission" date="2021-04" db="EMBL/GenBank/DDBJ databases">
        <title>Characterizing Neisseria spp. as novel respiratory pathobionts in bronchiectasis.</title>
        <authorList>
            <person name="Li L."/>
            <person name="Mac Aogain M."/>
            <person name="Xu T."/>
            <person name="Jaggi T.K."/>
            <person name="Chan L.Y."/>
            <person name="Keir H.R."/>
            <person name="Dicker A.J."/>
            <person name="Qu J."/>
            <person name="Liu Y."/>
            <person name="Chen H.S."/>
            <person name="Koh M.S."/>
            <person name="Ong T.H."/>
            <person name="Lim A.Y.H."/>
            <person name="Abisheganaden J."/>
            <person name="Low T.B."/>
            <person name="Oliver B.G."/>
            <person name="Tan N.S."/>
            <person name="Fang M."/>
            <person name="Chalmers J.D."/>
            <person name="Chotirmall S.H."/>
        </authorList>
    </citation>
    <scope>NUCLEOTIDE SEQUENCE</scope>
    <source>
        <strain evidence="1">CG0073</strain>
    </source>
</reference>
<evidence type="ECO:0000313" key="1">
    <source>
        <dbReference type="EMBL" id="UTG75391.1"/>
    </source>
</evidence>
<proteinExistence type="predicted"/>
<dbReference type="EMBL" id="CP073118">
    <property type="protein sequence ID" value="UTG75391.1"/>
    <property type="molecule type" value="Genomic_DNA"/>
</dbReference>
<dbReference type="Proteomes" id="UP001057336">
    <property type="component" value="Chromosome"/>
</dbReference>